<dbReference type="Pfam" id="PF12679">
    <property type="entry name" value="ABC2_membrane_2"/>
    <property type="match status" value="1"/>
</dbReference>
<sequence>MSLYTTEVRRLGKRRFVRYLTLAGLLVLVAVAVGMFFTNQKIGPEQLAAAERAAEQQYQQNVSYSQQERAECERVKAAGEKSDGRFPEDCSVIQPPPREAFEARWFLPATFDFREQFGQTVITFTAVLALVAFVGGASFIGAEWSSGGMMNLLLWRPQRVRVLLTKLAALLSVLFGVTVVAGVAWTAAFWATGTFRGTTGKMTSGAWQSFGLTGLRGLVLILVAGALGFGLASLGRHTALALGGVLGIMVVGQFGLGVVLGLAQVKFVEAWLLPTYLLAWMQKKITLENWRACQATYTGECQPATLDITWQNSSVLLSVALVLVLGSAIWVMRRRDIT</sequence>
<feature type="transmembrane region" description="Helical" evidence="1">
    <location>
        <begin position="163"/>
        <end position="190"/>
    </location>
</feature>
<dbReference type="RefSeq" id="WP_331214310.1">
    <property type="nucleotide sequence ID" value="NZ_JAZGQK010000009.1"/>
</dbReference>
<protein>
    <submittedName>
        <fullName evidence="2">ABC transporter permease subunit</fullName>
    </submittedName>
</protein>
<dbReference type="EMBL" id="JAZGQK010000009">
    <property type="protein sequence ID" value="MEE6259179.1"/>
    <property type="molecule type" value="Genomic_DNA"/>
</dbReference>
<reference evidence="2 3" key="1">
    <citation type="submission" date="2024-01" db="EMBL/GenBank/DDBJ databases">
        <title>Genome insights into Plantactinospora sonchi sp. nov.</title>
        <authorList>
            <person name="Wang L."/>
        </authorList>
    </citation>
    <scope>NUCLEOTIDE SEQUENCE [LARGE SCALE GENOMIC DNA]</scope>
    <source>
        <strain evidence="2 3">NEAU-QY2</strain>
    </source>
</reference>
<accession>A0ABU7RSH7</accession>
<feature type="transmembrane region" description="Helical" evidence="1">
    <location>
        <begin position="121"/>
        <end position="142"/>
    </location>
</feature>
<gene>
    <name evidence="2" type="ORF">V1633_11855</name>
</gene>
<keyword evidence="3" id="KW-1185">Reference proteome</keyword>
<feature type="transmembrane region" description="Helical" evidence="1">
    <location>
        <begin position="16"/>
        <end position="37"/>
    </location>
</feature>
<feature type="transmembrane region" description="Helical" evidence="1">
    <location>
        <begin position="210"/>
        <end position="232"/>
    </location>
</feature>
<feature type="transmembrane region" description="Helical" evidence="1">
    <location>
        <begin position="315"/>
        <end position="332"/>
    </location>
</feature>
<evidence type="ECO:0000313" key="2">
    <source>
        <dbReference type="EMBL" id="MEE6259179.1"/>
    </source>
</evidence>
<name>A0ABU7RSH7_9ACTN</name>
<feature type="transmembrane region" description="Helical" evidence="1">
    <location>
        <begin position="239"/>
        <end position="263"/>
    </location>
</feature>
<proteinExistence type="predicted"/>
<comment type="caution">
    <text evidence="2">The sequence shown here is derived from an EMBL/GenBank/DDBJ whole genome shotgun (WGS) entry which is preliminary data.</text>
</comment>
<keyword evidence="1" id="KW-0472">Membrane</keyword>
<organism evidence="2 3">
    <name type="scientific">Plantactinospora sonchi</name>
    <dbReference type="NCBI Taxonomy" id="1544735"/>
    <lineage>
        <taxon>Bacteria</taxon>
        <taxon>Bacillati</taxon>
        <taxon>Actinomycetota</taxon>
        <taxon>Actinomycetes</taxon>
        <taxon>Micromonosporales</taxon>
        <taxon>Micromonosporaceae</taxon>
        <taxon>Plantactinospora</taxon>
    </lineage>
</organism>
<dbReference type="Proteomes" id="UP001332243">
    <property type="component" value="Unassembled WGS sequence"/>
</dbReference>
<keyword evidence="1" id="KW-0812">Transmembrane</keyword>
<evidence type="ECO:0000256" key="1">
    <source>
        <dbReference type="SAM" id="Phobius"/>
    </source>
</evidence>
<keyword evidence="1" id="KW-1133">Transmembrane helix</keyword>
<evidence type="ECO:0000313" key="3">
    <source>
        <dbReference type="Proteomes" id="UP001332243"/>
    </source>
</evidence>